<gene>
    <name evidence="6" type="ORF">AArcSt2_13290</name>
</gene>
<feature type="transmembrane region" description="Helical" evidence="5">
    <location>
        <begin position="221"/>
        <end position="254"/>
    </location>
</feature>
<comment type="caution">
    <text evidence="6">The sequence shown here is derived from an EMBL/GenBank/DDBJ whole genome shotgun (WGS) entry which is preliminary data.</text>
</comment>
<dbReference type="Pfam" id="PF01040">
    <property type="entry name" value="UbiA"/>
    <property type="match status" value="1"/>
</dbReference>
<proteinExistence type="predicted"/>
<dbReference type="Proteomes" id="UP001203207">
    <property type="component" value="Unassembled WGS sequence"/>
</dbReference>
<keyword evidence="4 5" id="KW-0472">Membrane</keyword>
<dbReference type="AlphaFoldDB" id="A0AAE3FYW7"/>
<name>A0AAE3FYW7_9EURY</name>
<dbReference type="CDD" id="cd13962">
    <property type="entry name" value="PT_UbiA_UBIAD1"/>
    <property type="match status" value="1"/>
</dbReference>
<evidence type="ECO:0000256" key="1">
    <source>
        <dbReference type="ARBA" id="ARBA00004651"/>
    </source>
</evidence>
<protein>
    <submittedName>
        <fullName evidence="6">Prenyltransferase</fullName>
    </submittedName>
</protein>
<reference evidence="6" key="1">
    <citation type="journal article" date="2022" name="Syst. Appl. Microbiol.">
        <title>Natronocalculus amylovorans gen. nov., sp. nov., and Natranaeroarchaeum aerophilus sp. nov., dominant culturable amylolytic natronoarchaea from hypersaline soda lakes in southwestern Siberia.</title>
        <authorList>
            <person name="Sorokin D.Y."/>
            <person name="Elcheninov A.G."/>
            <person name="Khizhniak T.V."/>
            <person name="Koenen M."/>
            <person name="Bale N.J."/>
            <person name="Damste J.S.S."/>
            <person name="Kublanov I.V."/>
        </authorList>
    </citation>
    <scope>NUCLEOTIDE SEQUENCE</scope>
    <source>
        <strain evidence="6">AArc-St2</strain>
    </source>
</reference>
<feature type="transmembrane region" description="Helical" evidence="5">
    <location>
        <begin position="168"/>
        <end position="187"/>
    </location>
</feature>
<dbReference type="GO" id="GO:0005886">
    <property type="term" value="C:plasma membrane"/>
    <property type="evidence" value="ECO:0007669"/>
    <property type="project" value="UniProtKB-SubCell"/>
</dbReference>
<evidence type="ECO:0000256" key="2">
    <source>
        <dbReference type="ARBA" id="ARBA00022692"/>
    </source>
</evidence>
<accession>A0AAE3FYW7</accession>
<dbReference type="InterPro" id="IPR026046">
    <property type="entry name" value="UBIAD1"/>
</dbReference>
<keyword evidence="2 5" id="KW-0812">Transmembrane</keyword>
<feature type="transmembrane region" description="Helical" evidence="5">
    <location>
        <begin position="88"/>
        <end position="106"/>
    </location>
</feature>
<dbReference type="RefSeq" id="WP_250585289.1">
    <property type="nucleotide sequence ID" value="NZ_JAKRVX010000006.1"/>
</dbReference>
<keyword evidence="3 5" id="KW-1133">Transmembrane helix</keyword>
<evidence type="ECO:0000256" key="4">
    <source>
        <dbReference type="ARBA" id="ARBA00023136"/>
    </source>
</evidence>
<evidence type="ECO:0000256" key="5">
    <source>
        <dbReference type="SAM" id="Phobius"/>
    </source>
</evidence>
<feature type="transmembrane region" description="Helical" evidence="5">
    <location>
        <begin position="7"/>
        <end position="27"/>
    </location>
</feature>
<organism evidence="6 7">
    <name type="scientific">Natronocalculus amylovorans</name>
    <dbReference type="NCBI Taxonomy" id="2917812"/>
    <lineage>
        <taxon>Archaea</taxon>
        <taxon>Methanobacteriati</taxon>
        <taxon>Methanobacteriota</taxon>
        <taxon>Stenosarchaea group</taxon>
        <taxon>Halobacteria</taxon>
        <taxon>Halobacteriales</taxon>
        <taxon>Haloferacaceae</taxon>
        <taxon>Natronocalculus</taxon>
    </lineage>
</organism>
<dbReference type="EMBL" id="JAKRVX010000006">
    <property type="protein sequence ID" value="MCL9817912.1"/>
    <property type="molecule type" value="Genomic_DNA"/>
</dbReference>
<reference evidence="6" key="2">
    <citation type="submission" date="2022-02" db="EMBL/GenBank/DDBJ databases">
        <authorList>
            <person name="Elcheninov A.G."/>
            <person name="Sorokin D.Y."/>
            <person name="Kublanov I.V."/>
        </authorList>
    </citation>
    <scope>NUCLEOTIDE SEQUENCE</scope>
    <source>
        <strain evidence="6">AArc-St2</strain>
    </source>
</reference>
<sequence>MARPDQLLLMVFVYLIGVLAGTATYTVAPPSLVSVSVGFGVYLPIALSVHYANEYADYETDRLTTRTRFSGGSGAFDRLAIDRQLAKYATIGTGILGGVLITVGVVTGVVSLFSGVLLCTIALLGWGYSVGPYPLAWNGLGEIDNALLGGVLLPWYGLSIAVDGSVPITSVLFFVPFGCAVFCNLLATTWPDRQADAAVGKFTLATQWPSSSLKRMYFSGVLGIILTTALAIYIGGLPLFVAIGMLAVTPLLFWSARQYTAQESPFPTVFVMLLFVTTQVISWAYLCIIY</sequence>
<feature type="transmembrane region" description="Helical" evidence="5">
    <location>
        <begin position="266"/>
        <end position="288"/>
    </location>
</feature>
<comment type="subcellular location">
    <subcellularLocation>
        <location evidence="1">Cell membrane</location>
        <topology evidence="1">Multi-pass membrane protein</topology>
    </subcellularLocation>
</comment>
<evidence type="ECO:0000313" key="6">
    <source>
        <dbReference type="EMBL" id="MCL9817912.1"/>
    </source>
</evidence>
<evidence type="ECO:0000256" key="3">
    <source>
        <dbReference type="ARBA" id="ARBA00022989"/>
    </source>
</evidence>
<dbReference type="InterPro" id="IPR000537">
    <property type="entry name" value="UbiA_prenyltransferase"/>
</dbReference>
<keyword evidence="7" id="KW-1185">Reference proteome</keyword>
<feature type="transmembrane region" description="Helical" evidence="5">
    <location>
        <begin position="112"/>
        <end position="131"/>
    </location>
</feature>
<evidence type="ECO:0000313" key="7">
    <source>
        <dbReference type="Proteomes" id="UP001203207"/>
    </source>
</evidence>
<dbReference type="GO" id="GO:0004659">
    <property type="term" value="F:prenyltransferase activity"/>
    <property type="evidence" value="ECO:0007669"/>
    <property type="project" value="InterPro"/>
</dbReference>